<name>A0A0G4G4Y4_9ALVE</name>
<evidence type="ECO:0000256" key="2">
    <source>
        <dbReference type="ARBA" id="ARBA00004496"/>
    </source>
</evidence>
<dbReference type="VEuPathDB" id="CryptoDB:Cvel_539"/>
<feature type="compositionally biased region" description="Polar residues" evidence="8">
    <location>
        <begin position="124"/>
        <end position="136"/>
    </location>
</feature>
<organism evidence="10">
    <name type="scientific">Chromera velia CCMP2878</name>
    <dbReference type="NCBI Taxonomy" id="1169474"/>
    <lineage>
        <taxon>Eukaryota</taxon>
        <taxon>Sar</taxon>
        <taxon>Alveolata</taxon>
        <taxon>Colpodellida</taxon>
        <taxon>Chromeraceae</taxon>
        <taxon>Chromera</taxon>
    </lineage>
</organism>
<comment type="similarity">
    <text evidence="3">Belongs to the flavin monoamine oxidase family.</text>
</comment>
<comment type="subcellular location">
    <subcellularLocation>
        <location evidence="2">Cytoplasm</location>
    </subcellularLocation>
</comment>
<evidence type="ECO:0000256" key="5">
    <source>
        <dbReference type="ARBA" id="ARBA00022630"/>
    </source>
</evidence>
<reference evidence="10" key="1">
    <citation type="submission" date="2014-11" db="EMBL/GenBank/DDBJ databases">
        <authorList>
            <person name="Otto D Thomas"/>
            <person name="Naeem Raeece"/>
        </authorList>
    </citation>
    <scope>NUCLEOTIDE SEQUENCE</scope>
</reference>
<comment type="cofactor">
    <cofactor evidence="1">
        <name>FAD</name>
        <dbReference type="ChEBI" id="CHEBI:57692"/>
    </cofactor>
</comment>
<dbReference type="PANTHER" id="PTHR10742">
    <property type="entry name" value="FLAVIN MONOAMINE OXIDASE"/>
    <property type="match status" value="1"/>
</dbReference>
<dbReference type="InterPro" id="IPR036188">
    <property type="entry name" value="FAD/NAD-bd_sf"/>
</dbReference>
<dbReference type="GO" id="GO:0046592">
    <property type="term" value="F:polyamine oxidase activity"/>
    <property type="evidence" value="ECO:0007669"/>
    <property type="project" value="TreeGrafter"/>
</dbReference>
<evidence type="ECO:0000256" key="8">
    <source>
        <dbReference type="SAM" id="MobiDB-lite"/>
    </source>
</evidence>
<evidence type="ECO:0000256" key="1">
    <source>
        <dbReference type="ARBA" id="ARBA00001974"/>
    </source>
</evidence>
<feature type="domain" description="Amine oxidase" evidence="9">
    <location>
        <begin position="634"/>
        <end position="713"/>
    </location>
</feature>
<dbReference type="SUPFAM" id="SSF51905">
    <property type="entry name" value="FAD/NAD(P)-binding domain"/>
    <property type="match status" value="1"/>
</dbReference>
<dbReference type="GO" id="GO:0005737">
    <property type="term" value="C:cytoplasm"/>
    <property type="evidence" value="ECO:0007669"/>
    <property type="project" value="UniProtKB-SubCell"/>
</dbReference>
<evidence type="ECO:0000313" key="10">
    <source>
        <dbReference type="EMBL" id="CEM23262.1"/>
    </source>
</evidence>
<evidence type="ECO:0000259" key="9">
    <source>
        <dbReference type="Pfam" id="PF01593"/>
    </source>
</evidence>
<evidence type="ECO:0000256" key="4">
    <source>
        <dbReference type="ARBA" id="ARBA00022490"/>
    </source>
</evidence>
<sequence>MFSTECETFDVIVLGLGLAGLGACEELEKSGAKWVALEAGDRVGGRVHSCRLPHNDHVSCPILEFGATWVHGGEEGNAAFRLAQRFGLLKKEKETGEDAEKAKSEDGEGEREQAPGTAAAVSSPFLSSEGETSVGSRRTWVEDEDDFLDACTVGKGSRQESYRIVSPDSPSKQDLTLNIQMRLADVEGKRALDATTVGRCIARWEEAMEVLYTDECRGAQKDQCALSKVMEQLAILQSADGPPKPIQPVEDERVSVMTTTHERKIYGALYILQCLTEGSPDMRILSSRLFSDYTELDGPHLKLHKLGGMQELPNRVAAELNDAVEGNRSRLRLRHLVRSVSWAGSSSTSSSSASASDYPIVVEALDTSSSPSGVPRRFACRRVVVTFSLGVLKASIEMSANSQQQKEVRIPEEFRAPQFFPSLPPWKARAVSSLGMGIVEKVYVCVCREGEAPMLKQMLKKGHEGEEGRDGGIVLCRPKALLCAESSHLYPFFAPPPLSLAEEPSQAEKGKEEGDPGDWLRGVPVMEPTGPFFYGAWIGAPAAARLSLSLRSGSMEAEKDAAEGFVSLLNQVVGSSSASSKGVEEGDDEKGGKFVLCRYDFETGLPVPVAEDRETSEGVPRCISVGGETVSGHGYLLRSQWGTDPRFRGAYSFPQLGCTGDEVSRLACPVSASGEPFHSECGEGEGRLFFAGEACNGSFFGTMHGAWESGVEAGGKVVASLGGK</sequence>
<feature type="region of interest" description="Disordered" evidence="8">
    <location>
        <begin position="93"/>
        <end position="136"/>
    </location>
</feature>
<evidence type="ECO:0000256" key="6">
    <source>
        <dbReference type="ARBA" id="ARBA00022827"/>
    </source>
</evidence>
<dbReference type="AlphaFoldDB" id="A0A0G4G4Y4"/>
<feature type="domain" description="Amine oxidase" evidence="9">
    <location>
        <begin position="292"/>
        <end position="450"/>
    </location>
</feature>
<keyword evidence="7" id="KW-0560">Oxidoreductase</keyword>
<dbReference type="PANTHER" id="PTHR10742:SF405">
    <property type="entry name" value="PEROXISOMAL N(1)-ACETYL-SPERMINE_SPERMIDINE OXIDASE"/>
    <property type="match status" value="1"/>
</dbReference>
<dbReference type="EMBL" id="CDMZ01000883">
    <property type="protein sequence ID" value="CEM23262.1"/>
    <property type="molecule type" value="Genomic_DNA"/>
</dbReference>
<dbReference type="Pfam" id="PF01593">
    <property type="entry name" value="Amino_oxidase"/>
    <property type="match status" value="3"/>
</dbReference>
<keyword evidence="6" id="KW-0274">FAD</keyword>
<dbReference type="InterPro" id="IPR050281">
    <property type="entry name" value="Flavin_monoamine_oxidase"/>
</dbReference>
<accession>A0A0G4G4Y4</accession>
<evidence type="ECO:0000256" key="7">
    <source>
        <dbReference type="ARBA" id="ARBA00023002"/>
    </source>
</evidence>
<dbReference type="InterPro" id="IPR002937">
    <property type="entry name" value="Amino_oxidase"/>
</dbReference>
<proteinExistence type="inferred from homology"/>
<keyword evidence="4" id="KW-0963">Cytoplasm</keyword>
<protein>
    <recommendedName>
        <fullName evidence="9">Amine oxidase domain-containing protein</fullName>
    </recommendedName>
</protein>
<feature type="compositionally biased region" description="Basic and acidic residues" evidence="8">
    <location>
        <begin position="93"/>
        <end position="113"/>
    </location>
</feature>
<evidence type="ECO:0000256" key="3">
    <source>
        <dbReference type="ARBA" id="ARBA00005995"/>
    </source>
</evidence>
<dbReference type="Gene3D" id="3.50.50.60">
    <property type="entry name" value="FAD/NAD(P)-binding domain"/>
    <property type="match status" value="3"/>
</dbReference>
<feature type="domain" description="Amine oxidase" evidence="9">
    <location>
        <begin position="18"/>
        <end position="107"/>
    </location>
</feature>
<keyword evidence="5" id="KW-0285">Flavoprotein</keyword>
<gene>
    <name evidence="10" type="ORF">Cvel_539</name>
</gene>